<dbReference type="OrthoDB" id="1297627at2"/>
<dbReference type="PROSITE" id="PS51257">
    <property type="entry name" value="PROKAR_LIPOPROTEIN"/>
    <property type="match status" value="1"/>
</dbReference>
<keyword evidence="3" id="KW-1185">Reference proteome</keyword>
<evidence type="ECO:0008006" key="4">
    <source>
        <dbReference type="Google" id="ProtNLM"/>
    </source>
</evidence>
<dbReference type="AlphaFoldDB" id="A0A285MTH6"/>
<name>A0A285MTH6_9FLAO</name>
<dbReference type="Proteomes" id="UP000219048">
    <property type="component" value="Unassembled WGS sequence"/>
</dbReference>
<evidence type="ECO:0000256" key="1">
    <source>
        <dbReference type="SAM" id="MobiDB-lite"/>
    </source>
</evidence>
<accession>A0A285MTH6</accession>
<gene>
    <name evidence="2" type="ORF">SAMN06265377_1810</name>
</gene>
<feature type="region of interest" description="Disordered" evidence="1">
    <location>
        <begin position="25"/>
        <end position="47"/>
    </location>
</feature>
<protein>
    <recommendedName>
        <fullName evidence="4">Collagen-like protein</fullName>
    </recommendedName>
</protein>
<reference evidence="3" key="1">
    <citation type="submission" date="2017-09" db="EMBL/GenBank/DDBJ databases">
        <authorList>
            <person name="Varghese N."/>
            <person name="Submissions S."/>
        </authorList>
    </citation>
    <scope>NUCLEOTIDE SEQUENCE [LARGE SCALE GENOMIC DNA]</scope>
    <source>
        <strain evidence="3">DSM 25885</strain>
    </source>
</reference>
<sequence length="221" mass="24188">MKLERLLVLGCVVISVTFISCSKGDTGEQGLKGDPGESVKGEPGQNGDSAYEIAVAEGFEGTQNEWLESLNGEKGNDGNDGQDGNANVKRFDIDMSDFAGPTYTNTLAIAPQDLPDYTIFFYLKQSNGILIPVPGSLEADLYYSRIEYNEDTAEFTLKFYQTSTNTPYNVTIGKFTIFRIVAIKTPLTSKNGNENLISQLKADGIDTNDYHAVAKYFGIEE</sequence>
<dbReference type="RefSeq" id="WP_097045441.1">
    <property type="nucleotide sequence ID" value="NZ_OBEH01000002.1"/>
</dbReference>
<organism evidence="2 3">
    <name type="scientific">Flagellimonas pacifica</name>
    <dbReference type="NCBI Taxonomy" id="1247520"/>
    <lineage>
        <taxon>Bacteria</taxon>
        <taxon>Pseudomonadati</taxon>
        <taxon>Bacteroidota</taxon>
        <taxon>Flavobacteriia</taxon>
        <taxon>Flavobacteriales</taxon>
        <taxon>Flavobacteriaceae</taxon>
        <taxon>Flagellimonas</taxon>
    </lineage>
</organism>
<evidence type="ECO:0000313" key="3">
    <source>
        <dbReference type="Proteomes" id="UP000219048"/>
    </source>
</evidence>
<dbReference type="EMBL" id="OBEH01000002">
    <property type="protein sequence ID" value="SNY99993.1"/>
    <property type="molecule type" value="Genomic_DNA"/>
</dbReference>
<evidence type="ECO:0000313" key="2">
    <source>
        <dbReference type="EMBL" id="SNY99993.1"/>
    </source>
</evidence>
<proteinExistence type="predicted"/>